<accession>A0A0F7L766</accession>
<reference evidence="1" key="1">
    <citation type="journal article" date="2015" name="Front. Microbiol.">
        <title>Combining genomic sequencing methods to explore viral diversity and reveal potential virus-host interactions.</title>
        <authorList>
            <person name="Chow C.E."/>
            <person name="Winget D.M."/>
            <person name="White R.A.III."/>
            <person name="Hallam S.J."/>
            <person name="Suttle C.A."/>
        </authorList>
    </citation>
    <scope>NUCLEOTIDE SEQUENCE</scope>
    <source>
        <strain evidence="1">H4084976</strain>
    </source>
</reference>
<name>A0A0F7L766_9VIRU</name>
<protein>
    <submittedName>
        <fullName evidence="1">Uncharacterized protein</fullName>
    </submittedName>
</protein>
<evidence type="ECO:0000313" key="1">
    <source>
        <dbReference type="EMBL" id="AKH47388.1"/>
    </source>
</evidence>
<dbReference type="EMBL" id="KR029593">
    <property type="protein sequence ID" value="AKH47388.1"/>
    <property type="molecule type" value="Genomic_DNA"/>
</dbReference>
<sequence length="126" mass="14472">MKLSNKELEQIGGAIITSFVNLHFLEEAQTGGLFKQRVKNNVKRTLNDLINIEDEYFSKVENIDDNELGDKLVANKLEFVRWLLQKFTFNDFSKIQEVCVAYSLDKEKLSEVSDAILLENGSIEIK</sequence>
<reference evidence="1" key="2">
    <citation type="submission" date="2015-03" db="EMBL/GenBank/DDBJ databases">
        <authorList>
            <person name="Chow C.-E.T."/>
            <person name="Winget D.M."/>
            <person name="White R.A.III."/>
            <person name="Hallam S.J."/>
            <person name="Suttle C.A."/>
        </authorList>
    </citation>
    <scope>NUCLEOTIDE SEQUENCE</scope>
    <source>
        <strain evidence="1">H4084976</strain>
    </source>
</reference>
<proteinExistence type="predicted"/>
<organism evidence="1">
    <name type="scientific">uncultured marine virus</name>
    <dbReference type="NCBI Taxonomy" id="186617"/>
    <lineage>
        <taxon>Viruses</taxon>
        <taxon>environmental samples</taxon>
    </lineage>
</organism>